<evidence type="ECO:0000259" key="1">
    <source>
        <dbReference type="SMART" id="SM00587"/>
    </source>
</evidence>
<dbReference type="EMBL" id="KQ971352">
    <property type="protein sequence ID" value="EFA06295.2"/>
    <property type="molecule type" value="Genomic_DNA"/>
</dbReference>
<evidence type="ECO:0000313" key="3">
    <source>
        <dbReference type="Proteomes" id="UP000007266"/>
    </source>
</evidence>
<dbReference type="SMART" id="SM00587">
    <property type="entry name" value="CHK"/>
    <property type="match status" value="1"/>
</dbReference>
<protein>
    <recommendedName>
        <fullName evidence="1">CHK kinase-like domain-containing protein</fullName>
    </recommendedName>
</protein>
<dbReference type="AlphaFoldDB" id="D6WTG9"/>
<name>D6WTG9_TRICA</name>
<dbReference type="InParanoid" id="D6WTG9"/>
<keyword evidence="3" id="KW-1185">Reference proteome</keyword>
<reference evidence="2 3" key="2">
    <citation type="journal article" date="2010" name="Nucleic Acids Res.">
        <title>BeetleBase in 2010: revisions to provide comprehensive genomic information for Tribolium castaneum.</title>
        <authorList>
            <person name="Kim H.S."/>
            <person name="Murphy T."/>
            <person name="Xia J."/>
            <person name="Caragea D."/>
            <person name="Park Y."/>
            <person name="Beeman R.W."/>
            <person name="Lorenzen M.D."/>
            <person name="Butcher S."/>
            <person name="Manak J.R."/>
            <person name="Brown S.J."/>
        </authorList>
    </citation>
    <scope>GENOME REANNOTATION</scope>
    <source>
        <strain evidence="2 3">Georgia GA2</strain>
    </source>
</reference>
<dbReference type="HOGENOM" id="CLU_010718_6_0_1"/>
<dbReference type="eggNOG" id="ENOG502SRN1">
    <property type="taxonomic scope" value="Eukaryota"/>
</dbReference>
<proteinExistence type="predicted"/>
<dbReference type="PANTHER" id="PTHR11012">
    <property type="entry name" value="PROTEIN KINASE-LIKE DOMAIN-CONTAINING"/>
    <property type="match status" value="1"/>
</dbReference>
<feature type="domain" description="CHK kinase-like" evidence="1">
    <location>
        <begin position="117"/>
        <end position="308"/>
    </location>
</feature>
<accession>D6WTG9</accession>
<reference evidence="2 3" key="1">
    <citation type="journal article" date="2008" name="Nature">
        <title>The genome of the model beetle and pest Tribolium castaneum.</title>
        <authorList>
            <consortium name="Tribolium Genome Sequencing Consortium"/>
            <person name="Richards S."/>
            <person name="Gibbs R.A."/>
            <person name="Weinstock G.M."/>
            <person name="Brown S.J."/>
            <person name="Denell R."/>
            <person name="Beeman R.W."/>
            <person name="Gibbs R."/>
            <person name="Beeman R.W."/>
            <person name="Brown S.J."/>
            <person name="Bucher G."/>
            <person name="Friedrich M."/>
            <person name="Grimmelikhuijzen C.J."/>
            <person name="Klingler M."/>
            <person name="Lorenzen M."/>
            <person name="Richards S."/>
            <person name="Roth S."/>
            <person name="Schroder R."/>
            <person name="Tautz D."/>
            <person name="Zdobnov E.M."/>
            <person name="Muzny D."/>
            <person name="Gibbs R.A."/>
            <person name="Weinstock G.M."/>
            <person name="Attaway T."/>
            <person name="Bell S."/>
            <person name="Buhay C.J."/>
            <person name="Chandrabose M.N."/>
            <person name="Chavez D."/>
            <person name="Clerk-Blankenburg K.P."/>
            <person name="Cree A."/>
            <person name="Dao M."/>
            <person name="Davis C."/>
            <person name="Chacko J."/>
            <person name="Dinh H."/>
            <person name="Dugan-Rocha S."/>
            <person name="Fowler G."/>
            <person name="Garner T.T."/>
            <person name="Garnes J."/>
            <person name="Gnirke A."/>
            <person name="Hawes A."/>
            <person name="Hernandez J."/>
            <person name="Hines S."/>
            <person name="Holder M."/>
            <person name="Hume J."/>
            <person name="Jhangiani S.N."/>
            <person name="Joshi V."/>
            <person name="Khan Z.M."/>
            <person name="Jackson L."/>
            <person name="Kovar C."/>
            <person name="Kowis A."/>
            <person name="Lee S."/>
            <person name="Lewis L.R."/>
            <person name="Margolis J."/>
            <person name="Morgan M."/>
            <person name="Nazareth L.V."/>
            <person name="Nguyen N."/>
            <person name="Okwuonu G."/>
            <person name="Parker D."/>
            <person name="Richards S."/>
            <person name="Ruiz S.J."/>
            <person name="Santibanez J."/>
            <person name="Savard J."/>
            <person name="Scherer S.E."/>
            <person name="Schneider B."/>
            <person name="Sodergren E."/>
            <person name="Tautz D."/>
            <person name="Vattahil S."/>
            <person name="Villasana D."/>
            <person name="White C.S."/>
            <person name="Wright R."/>
            <person name="Park Y."/>
            <person name="Beeman R.W."/>
            <person name="Lord J."/>
            <person name="Oppert B."/>
            <person name="Lorenzen M."/>
            <person name="Brown S."/>
            <person name="Wang L."/>
            <person name="Savard J."/>
            <person name="Tautz D."/>
            <person name="Richards S."/>
            <person name="Weinstock G."/>
            <person name="Gibbs R.A."/>
            <person name="Liu Y."/>
            <person name="Worley K."/>
            <person name="Weinstock G."/>
            <person name="Elsik C.G."/>
            <person name="Reese J.T."/>
            <person name="Elhaik E."/>
            <person name="Landan G."/>
            <person name="Graur D."/>
            <person name="Arensburger P."/>
            <person name="Atkinson P."/>
            <person name="Beeman R.W."/>
            <person name="Beidler J."/>
            <person name="Brown S.J."/>
            <person name="Demuth J.P."/>
            <person name="Drury D.W."/>
            <person name="Du Y.Z."/>
            <person name="Fujiwara H."/>
            <person name="Lorenzen M."/>
            <person name="Maselli V."/>
            <person name="Osanai M."/>
            <person name="Park Y."/>
            <person name="Robertson H.M."/>
            <person name="Tu Z."/>
            <person name="Wang J.J."/>
            <person name="Wang S."/>
            <person name="Richards S."/>
            <person name="Song H."/>
            <person name="Zhang L."/>
            <person name="Sodergren E."/>
            <person name="Werner D."/>
            <person name="Stanke M."/>
            <person name="Morgenstern B."/>
            <person name="Solovyev V."/>
            <person name="Kosarev P."/>
            <person name="Brown G."/>
            <person name="Chen H.C."/>
            <person name="Ermolaeva O."/>
            <person name="Hlavina W."/>
            <person name="Kapustin Y."/>
            <person name="Kiryutin B."/>
            <person name="Kitts P."/>
            <person name="Maglott D."/>
            <person name="Pruitt K."/>
            <person name="Sapojnikov V."/>
            <person name="Souvorov A."/>
            <person name="Mackey A.J."/>
            <person name="Waterhouse R.M."/>
            <person name="Wyder S."/>
            <person name="Zdobnov E.M."/>
            <person name="Zdobnov E.M."/>
            <person name="Wyder S."/>
            <person name="Kriventseva E.V."/>
            <person name="Kadowaki T."/>
            <person name="Bork P."/>
            <person name="Aranda M."/>
            <person name="Bao R."/>
            <person name="Beermann A."/>
            <person name="Berns N."/>
            <person name="Bolognesi R."/>
            <person name="Bonneton F."/>
            <person name="Bopp D."/>
            <person name="Brown S.J."/>
            <person name="Bucher G."/>
            <person name="Butts T."/>
            <person name="Chaumot A."/>
            <person name="Denell R.E."/>
            <person name="Ferrier D.E."/>
            <person name="Friedrich M."/>
            <person name="Gordon C.M."/>
            <person name="Jindra M."/>
            <person name="Klingler M."/>
            <person name="Lan Q."/>
            <person name="Lattorff H.M."/>
            <person name="Laudet V."/>
            <person name="von Levetsow C."/>
            <person name="Liu Z."/>
            <person name="Lutz R."/>
            <person name="Lynch J.A."/>
            <person name="da Fonseca R.N."/>
            <person name="Posnien N."/>
            <person name="Reuter R."/>
            <person name="Roth S."/>
            <person name="Savard J."/>
            <person name="Schinko J.B."/>
            <person name="Schmitt C."/>
            <person name="Schoppmeier M."/>
            <person name="Schroder R."/>
            <person name="Shippy T.D."/>
            <person name="Simonnet F."/>
            <person name="Marques-Souza H."/>
            <person name="Tautz D."/>
            <person name="Tomoyasu Y."/>
            <person name="Trauner J."/>
            <person name="Van der Zee M."/>
            <person name="Vervoort M."/>
            <person name="Wittkopp N."/>
            <person name="Wimmer E.A."/>
            <person name="Yang X."/>
            <person name="Jones A.K."/>
            <person name="Sattelle D.B."/>
            <person name="Ebert P.R."/>
            <person name="Nelson D."/>
            <person name="Scott J.G."/>
            <person name="Beeman R.W."/>
            <person name="Muthukrishnan S."/>
            <person name="Kramer K.J."/>
            <person name="Arakane Y."/>
            <person name="Beeman R.W."/>
            <person name="Zhu Q."/>
            <person name="Hogenkamp D."/>
            <person name="Dixit R."/>
            <person name="Oppert B."/>
            <person name="Jiang H."/>
            <person name="Zou Z."/>
            <person name="Marshall J."/>
            <person name="Elpidina E."/>
            <person name="Vinokurov K."/>
            <person name="Oppert C."/>
            <person name="Zou Z."/>
            <person name="Evans J."/>
            <person name="Lu Z."/>
            <person name="Zhao P."/>
            <person name="Sumathipala N."/>
            <person name="Altincicek B."/>
            <person name="Vilcinskas A."/>
            <person name="Williams M."/>
            <person name="Hultmark D."/>
            <person name="Hetru C."/>
            <person name="Jiang H."/>
            <person name="Grimmelikhuijzen C.J."/>
            <person name="Hauser F."/>
            <person name="Cazzamali G."/>
            <person name="Williamson M."/>
            <person name="Park Y."/>
            <person name="Li B."/>
            <person name="Tanaka Y."/>
            <person name="Predel R."/>
            <person name="Neupert S."/>
            <person name="Schachtner J."/>
            <person name="Verleyen P."/>
            <person name="Raible F."/>
            <person name="Bork P."/>
            <person name="Friedrich M."/>
            <person name="Walden K.K."/>
            <person name="Robertson H.M."/>
            <person name="Angeli S."/>
            <person name="Foret S."/>
            <person name="Bucher G."/>
            <person name="Schuetz S."/>
            <person name="Maleszka R."/>
            <person name="Wimmer E.A."/>
            <person name="Beeman R.W."/>
            <person name="Lorenzen M."/>
            <person name="Tomoyasu Y."/>
            <person name="Miller S.C."/>
            <person name="Grossmann D."/>
            <person name="Bucher G."/>
        </authorList>
    </citation>
    <scope>NUCLEOTIDE SEQUENCE [LARGE SCALE GENOMIC DNA]</scope>
    <source>
        <strain evidence="2 3">Georgia GA2</strain>
    </source>
</reference>
<organism evidence="2 3">
    <name type="scientific">Tribolium castaneum</name>
    <name type="common">Red flour beetle</name>
    <dbReference type="NCBI Taxonomy" id="7070"/>
    <lineage>
        <taxon>Eukaryota</taxon>
        <taxon>Metazoa</taxon>
        <taxon>Ecdysozoa</taxon>
        <taxon>Arthropoda</taxon>
        <taxon>Hexapoda</taxon>
        <taxon>Insecta</taxon>
        <taxon>Pterygota</taxon>
        <taxon>Neoptera</taxon>
        <taxon>Endopterygota</taxon>
        <taxon>Coleoptera</taxon>
        <taxon>Polyphaga</taxon>
        <taxon>Cucujiformia</taxon>
        <taxon>Tenebrionidae</taxon>
        <taxon>Tenebrionidae incertae sedis</taxon>
        <taxon>Tribolium</taxon>
    </lineage>
</organism>
<dbReference type="SUPFAM" id="SSF56112">
    <property type="entry name" value="Protein kinase-like (PK-like)"/>
    <property type="match status" value="1"/>
</dbReference>
<dbReference type="InterPro" id="IPR004119">
    <property type="entry name" value="EcKL"/>
</dbReference>
<dbReference type="Gene3D" id="3.90.1200.10">
    <property type="match status" value="1"/>
</dbReference>
<sequence length="393" mass="45413">MCDSKIKDWVSLVAKRQNIADFAYEICGKSGKAEGYIGDITFVTITGPKTLEIVIKSSKDSPTLRAQTPMKLTFEKEIFVYDQVLPTFRQLQKPGEDLLDFMPVCYFTHSESSGEVLVLDNLKKQGFETSDRTKVLTSEHVRLVLEAYGKWHAFSYALRERNGPAFAKLAQNNINMFSYFILEVNLAGNMWQEYDDAKNACFAQSGEILQKLDVTKQDAERIFTELFDQDPDFRVIVHGDCWNNNFMFKEEDNKPVGVKILDWQCSGLASPVMDLSHFIYGCCDTEKHPDVDEFLEIYHRSLSSCLMSLGCSPKVFPFEKLKEHWRKFSRYGLFLQPWVIKYSICDSNEAPDFVEAAEGGKEFLDNFNIRISDKDEFYRRVKSNFLHYLRNLD</sequence>
<dbReference type="PANTHER" id="PTHR11012:SF30">
    <property type="entry name" value="PROTEIN KINASE-LIKE DOMAIN-CONTAINING"/>
    <property type="match status" value="1"/>
</dbReference>
<dbReference type="OMA" id="FEMHIAN"/>
<dbReference type="OrthoDB" id="191037at2759"/>
<dbReference type="Proteomes" id="UP000007266">
    <property type="component" value="Linkage group 7"/>
</dbReference>
<evidence type="ECO:0000313" key="2">
    <source>
        <dbReference type="EMBL" id="EFA06295.2"/>
    </source>
</evidence>
<dbReference type="Pfam" id="PF02958">
    <property type="entry name" value="EcKL"/>
    <property type="match status" value="1"/>
</dbReference>
<gene>
    <name evidence="2" type="primary">AUGUSTUS-3.0.2_09162</name>
    <name evidence="2" type="ORF">TcasGA2_TC009162</name>
</gene>
<dbReference type="InterPro" id="IPR011009">
    <property type="entry name" value="Kinase-like_dom_sf"/>
</dbReference>
<dbReference type="InterPro" id="IPR015897">
    <property type="entry name" value="CHK_kinase-like"/>
</dbReference>